<feature type="transmembrane region" description="Helical" evidence="2">
    <location>
        <begin position="95"/>
        <end position="115"/>
    </location>
</feature>
<dbReference type="Proteomes" id="UP001152759">
    <property type="component" value="Chromosome 3"/>
</dbReference>
<accession>A0A9P0A8S9</accession>
<name>A0A9P0A8S9_BEMTA</name>
<keyword evidence="4" id="KW-1185">Reference proteome</keyword>
<feature type="transmembrane region" description="Helical" evidence="2">
    <location>
        <begin position="174"/>
        <end position="192"/>
    </location>
</feature>
<feature type="transmembrane region" description="Helical" evidence="2">
    <location>
        <begin position="150"/>
        <end position="168"/>
    </location>
</feature>
<keyword evidence="2" id="KW-0812">Transmembrane</keyword>
<evidence type="ECO:0000256" key="2">
    <source>
        <dbReference type="SAM" id="Phobius"/>
    </source>
</evidence>
<reference evidence="3" key="1">
    <citation type="submission" date="2021-12" db="EMBL/GenBank/DDBJ databases">
        <authorList>
            <person name="King R."/>
        </authorList>
    </citation>
    <scope>NUCLEOTIDE SEQUENCE</scope>
</reference>
<dbReference type="EMBL" id="OU963864">
    <property type="protein sequence ID" value="CAH0386470.1"/>
    <property type="molecule type" value="Genomic_DNA"/>
</dbReference>
<organism evidence="3 4">
    <name type="scientific">Bemisia tabaci</name>
    <name type="common">Sweetpotato whitefly</name>
    <name type="synonym">Aleurodes tabaci</name>
    <dbReference type="NCBI Taxonomy" id="7038"/>
    <lineage>
        <taxon>Eukaryota</taxon>
        <taxon>Metazoa</taxon>
        <taxon>Ecdysozoa</taxon>
        <taxon>Arthropoda</taxon>
        <taxon>Hexapoda</taxon>
        <taxon>Insecta</taxon>
        <taxon>Pterygota</taxon>
        <taxon>Neoptera</taxon>
        <taxon>Paraneoptera</taxon>
        <taxon>Hemiptera</taxon>
        <taxon>Sternorrhyncha</taxon>
        <taxon>Aleyrodoidea</taxon>
        <taxon>Aleyrodidae</taxon>
        <taxon>Aleyrodinae</taxon>
        <taxon>Bemisia</taxon>
    </lineage>
</organism>
<gene>
    <name evidence="3" type="ORF">BEMITA_LOCUS5585</name>
</gene>
<evidence type="ECO:0000256" key="1">
    <source>
        <dbReference type="SAM" id="MobiDB-lite"/>
    </source>
</evidence>
<evidence type="ECO:0000313" key="4">
    <source>
        <dbReference type="Proteomes" id="UP001152759"/>
    </source>
</evidence>
<protein>
    <submittedName>
        <fullName evidence="3">Uncharacterized protein</fullName>
    </submittedName>
</protein>
<keyword evidence="2" id="KW-0472">Membrane</keyword>
<proteinExistence type="predicted"/>
<evidence type="ECO:0000313" key="3">
    <source>
        <dbReference type="EMBL" id="CAH0386470.1"/>
    </source>
</evidence>
<keyword evidence="2" id="KW-1133">Transmembrane helix</keyword>
<sequence length="299" mass="32140">MAPSTSGPGNDPGISATCPAAAPQPTSCPQRCPSTRSCPTPQPQQQPCQPCGSAAPGPSDCAIPIIEQATATVLTNIRVQRKLRFDWCYLTSKSGILKILEILVLILGLVAAHFYKELMKPFGYTAMVALVLTLLLLILYLIHFIEKLELLINAVLAVGFGGLGIWLITRGVYWVAVASMVAFLLYGYDAVLKCIGVQNYAIAQGERTVVTKTTHFTGPATNVPPLTSSMINIPAIQICTSNAKAKPCKASCSPCNKDPCNKDQCNKDPCNKDTCNRDPCNKDQCSKDQCTKDSRQCGV</sequence>
<feature type="region of interest" description="Disordered" evidence="1">
    <location>
        <begin position="1"/>
        <end position="39"/>
    </location>
</feature>
<feature type="compositionally biased region" description="Polar residues" evidence="1">
    <location>
        <begin position="24"/>
        <end position="37"/>
    </location>
</feature>
<dbReference type="AlphaFoldDB" id="A0A9P0A8S9"/>
<feature type="transmembrane region" description="Helical" evidence="2">
    <location>
        <begin position="121"/>
        <end position="143"/>
    </location>
</feature>